<sequence length="74" mass="8497">SKLRRIPDLPLQPLSPSTWSSFAVNVGHVRKQDIGSPQTFQGVADYFVFNLHQAIYLWFFNPKYSVVNILMICV</sequence>
<accession>A0A8C6IEU7</accession>
<dbReference type="Ensembl" id="ENSMSIT00000044481.1">
    <property type="protein sequence ID" value="ENSMSIP00000035306.1"/>
    <property type="gene ID" value="ENSMSIG00000029401.1"/>
</dbReference>
<name>A0A8C6IEU7_MUSSI</name>
<keyword evidence="2" id="KW-1185">Reference proteome</keyword>
<evidence type="ECO:0000313" key="2">
    <source>
        <dbReference type="Proteomes" id="UP000694415"/>
    </source>
</evidence>
<organism evidence="1 2">
    <name type="scientific">Mus spicilegus</name>
    <name type="common">Mound-building mouse</name>
    <dbReference type="NCBI Taxonomy" id="10103"/>
    <lineage>
        <taxon>Eukaryota</taxon>
        <taxon>Metazoa</taxon>
        <taxon>Chordata</taxon>
        <taxon>Craniata</taxon>
        <taxon>Vertebrata</taxon>
        <taxon>Euteleostomi</taxon>
        <taxon>Mammalia</taxon>
        <taxon>Eutheria</taxon>
        <taxon>Euarchontoglires</taxon>
        <taxon>Glires</taxon>
        <taxon>Rodentia</taxon>
        <taxon>Myomorpha</taxon>
        <taxon>Muroidea</taxon>
        <taxon>Muridae</taxon>
        <taxon>Murinae</taxon>
        <taxon>Mus</taxon>
        <taxon>Mus</taxon>
    </lineage>
</organism>
<dbReference type="Proteomes" id="UP000694415">
    <property type="component" value="Unplaced"/>
</dbReference>
<reference evidence="1" key="1">
    <citation type="submission" date="2025-08" db="UniProtKB">
        <authorList>
            <consortium name="Ensembl"/>
        </authorList>
    </citation>
    <scope>IDENTIFICATION</scope>
</reference>
<proteinExistence type="predicted"/>
<dbReference type="AlphaFoldDB" id="A0A8C6IEU7"/>
<evidence type="ECO:0000313" key="1">
    <source>
        <dbReference type="Ensembl" id="ENSMSIP00000035306.1"/>
    </source>
</evidence>
<protein>
    <submittedName>
        <fullName evidence="1">Uncharacterized protein</fullName>
    </submittedName>
</protein>
<dbReference type="GeneTree" id="ENSGT00960000190075"/>
<reference evidence="1" key="2">
    <citation type="submission" date="2025-09" db="UniProtKB">
        <authorList>
            <consortium name="Ensembl"/>
        </authorList>
    </citation>
    <scope>IDENTIFICATION</scope>
</reference>